<keyword evidence="1" id="KW-0175">Coiled coil</keyword>
<feature type="chain" id="PRO_5042259881" evidence="2">
    <location>
        <begin position="26"/>
        <end position="90"/>
    </location>
</feature>
<evidence type="ECO:0000313" key="4">
    <source>
        <dbReference type="Proteomes" id="UP001209878"/>
    </source>
</evidence>
<evidence type="ECO:0000256" key="2">
    <source>
        <dbReference type="SAM" id="SignalP"/>
    </source>
</evidence>
<feature type="coiled-coil region" evidence="1">
    <location>
        <begin position="46"/>
        <end position="80"/>
    </location>
</feature>
<evidence type="ECO:0000256" key="1">
    <source>
        <dbReference type="SAM" id="Coils"/>
    </source>
</evidence>
<gene>
    <name evidence="3" type="ORF">NP493_265g03042</name>
</gene>
<dbReference type="Proteomes" id="UP001209878">
    <property type="component" value="Unassembled WGS sequence"/>
</dbReference>
<sequence>MGPNVCSLLAVGLILSLMHIVQVRSQCTTTFCNGDDTDERALTAMLYRLQDTLERQQDTIRRQQDTLELQQKQLMRHEEILAKLQTCMYP</sequence>
<evidence type="ECO:0000313" key="3">
    <source>
        <dbReference type="EMBL" id="KAK2184495.1"/>
    </source>
</evidence>
<protein>
    <submittedName>
        <fullName evidence="3">Uncharacterized protein</fullName>
    </submittedName>
</protein>
<proteinExistence type="predicted"/>
<feature type="signal peptide" evidence="2">
    <location>
        <begin position="1"/>
        <end position="25"/>
    </location>
</feature>
<organism evidence="3 4">
    <name type="scientific">Ridgeia piscesae</name>
    <name type="common">Tubeworm</name>
    <dbReference type="NCBI Taxonomy" id="27915"/>
    <lineage>
        <taxon>Eukaryota</taxon>
        <taxon>Metazoa</taxon>
        <taxon>Spiralia</taxon>
        <taxon>Lophotrochozoa</taxon>
        <taxon>Annelida</taxon>
        <taxon>Polychaeta</taxon>
        <taxon>Sedentaria</taxon>
        <taxon>Canalipalpata</taxon>
        <taxon>Sabellida</taxon>
        <taxon>Siboglinidae</taxon>
        <taxon>Ridgeia</taxon>
    </lineage>
</organism>
<keyword evidence="2" id="KW-0732">Signal</keyword>
<dbReference type="AlphaFoldDB" id="A0AAD9NXZ8"/>
<keyword evidence="4" id="KW-1185">Reference proteome</keyword>
<reference evidence="3" key="1">
    <citation type="journal article" date="2023" name="Mol. Biol. Evol.">
        <title>Third-Generation Sequencing Reveals the Adaptive Role of the Epigenome in Three Deep-Sea Polychaetes.</title>
        <authorList>
            <person name="Perez M."/>
            <person name="Aroh O."/>
            <person name="Sun Y."/>
            <person name="Lan Y."/>
            <person name="Juniper S.K."/>
            <person name="Young C.R."/>
            <person name="Angers B."/>
            <person name="Qian P.Y."/>
        </authorList>
    </citation>
    <scope>NUCLEOTIDE SEQUENCE</scope>
    <source>
        <strain evidence="3">R07B-5</strain>
    </source>
</reference>
<accession>A0AAD9NXZ8</accession>
<comment type="caution">
    <text evidence="3">The sequence shown here is derived from an EMBL/GenBank/DDBJ whole genome shotgun (WGS) entry which is preliminary data.</text>
</comment>
<name>A0AAD9NXZ8_RIDPI</name>
<dbReference type="EMBL" id="JAODUO010000264">
    <property type="protein sequence ID" value="KAK2184495.1"/>
    <property type="molecule type" value="Genomic_DNA"/>
</dbReference>